<protein>
    <submittedName>
        <fullName evidence="3">Uncharacterized protein</fullName>
    </submittedName>
</protein>
<sequence>MTLRKLSSVRCLIPVERIRTINYKRNHAFQKTRNLAMKTPATYWRLLLTPPVILILTLSPHLPIYRLFPVTTAVDPGMGFERENQNGGRSHVTAELI</sequence>
<proteinExistence type="predicted"/>
<keyword evidence="4" id="KW-1185">Reference proteome</keyword>
<dbReference type="EMBL" id="BPLQ01002047">
    <property type="protein sequence ID" value="GIX88160.1"/>
    <property type="molecule type" value="Genomic_DNA"/>
</dbReference>
<gene>
    <name evidence="2" type="ORF">CDAR_269141</name>
    <name evidence="3" type="ORF">CDAR_81021</name>
</gene>
<keyword evidence="1" id="KW-0472">Membrane</keyword>
<dbReference type="AlphaFoldDB" id="A0AAV4SDG3"/>
<comment type="caution">
    <text evidence="3">The sequence shown here is derived from an EMBL/GenBank/DDBJ whole genome shotgun (WGS) entry which is preliminary data.</text>
</comment>
<evidence type="ECO:0000313" key="2">
    <source>
        <dbReference type="EMBL" id="GIX88160.1"/>
    </source>
</evidence>
<dbReference type="Proteomes" id="UP001054837">
    <property type="component" value="Unassembled WGS sequence"/>
</dbReference>
<dbReference type="EMBL" id="BPLQ01007619">
    <property type="protein sequence ID" value="GIY31231.1"/>
    <property type="molecule type" value="Genomic_DNA"/>
</dbReference>
<keyword evidence="1" id="KW-1133">Transmembrane helix</keyword>
<reference evidence="3 4" key="1">
    <citation type="submission" date="2021-06" db="EMBL/GenBank/DDBJ databases">
        <title>Caerostris darwini draft genome.</title>
        <authorList>
            <person name="Kono N."/>
            <person name="Arakawa K."/>
        </authorList>
    </citation>
    <scope>NUCLEOTIDE SEQUENCE [LARGE SCALE GENOMIC DNA]</scope>
</reference>
<feature type="transmembrane region" description="Helical" evidence="1">
    <location>
        <begin position="43"/>
        <end position="62"/>
    </location>
</feature>
<evidence type="ECO:0000313" key="3">
    <source>
        <dbReference type="EMBL" id="GIY31231.1"/>
    </source>
</evidence>
<name>A0AAV4SDG3_9ARAC</name>
<organism evidence="3 4">
    <name type="scientific">Caerostris darwini</name>
    <dbReference type="NCBI Taxonomy" id="1538125"/>
    <lineage>
        <taxon>Eukaryota</taxon>
        <taxon>Metazoa</taxon>
        <taxon>Ecdysozoa</taxon>
        <taxon>Arthropoda</taxon>
        <taxon>Chelicerata</taxon>
        <taxon>Arachnida</taxon>
        <taxon>Araneae</taxon>
        <taxon>Araneomorphae</taxon>
        <taxon>Entelegynae</taxon>
        <taxon>Araneoidea</taxon>
        <taxon>Araneidae</taxon>
        <taxon>Caerostris</taxon>
    </lineage>
</organism>
<evidence type="ECO:0000256" key="1">
    <source>
        <dbReference type="SAM" id="Phobius"/>
    </source>
</evidence>
<accession>A0AAV4SDG3</accession>
<keyword evidence="1" id="KW-0812">Transmembrane</keyword>
<evidence type="ECO:0000313" key="4">
    <source>
        <dbReference type="Proteomes" id="UP001054837"/>
    </source>
</evidence>